<dbReference type="OMA" id="GRNCRSC"/>
<dbReference type="Pfam" id="PF03392">
    <property type="entry name" value="OS-D"/>
    <property type="match status" value="1"/>
</dbReference>
<keyword evidence="1" id="KW-0732">Signal</keyword>
<keyword evidence="3" id="KW-1185">Reference proteome</keyword>
<dbReference type="Gene3D" id="1.10.2080.10">
    <property type="entry name" value="Insect odorant-binding protein A10/Ejaculatory bulb-specific protein 3"/>
    <property type="match status" value="1"/>
</dbReference>
<dbReference type="SUPFAM" id="SSF100910">
    <property type="entry name" value="Chemosensory protein Csp2"/>
    <property type="match status" value="1"/>
</dbReference>
<reference evidence="2 3" key="1">
    <citation type="submission" date="2015-07" db="EMBL/GenBank/DDBJ databases">
        <title>The genome of Dufourea novaeangliae.</title>
        <authorList>
            <person name="Pan H."/>
            <person name="Kapheim K."/>
        </authorList>
    </citation>
    <scope>NUCLEOTIDE SEQUENCE [LARGE SCALE GENOMIC DNA]</scope>
    <source>
        <strain evidence="2">0120121106</strain>
        <tissue evidence="2">Whole body</tissue>
    </source>
</reference>
<dbReference type="InterPro" id="IPR036682">
    <property type="entry name" value="OS_D_A10/PebIII_sf"/>
</dbReference>
<dbReference type="InterPro" id="IPR005055">
    <property type="entry name" value="A10/PebIII"/>
</dbReference>
<evidence type="ECO:0000313" key="2">
    <source>
        <dbReference type="EMBL" id="KZC04255.1"/>
    </source>
</evidence>
<dbReference type="PANTHER" id="PTHR11257:SF11">
    <property type="entry name" value="CHEMOSENSORY PROTEIN 17"/>
    <property type="match status" value="1"/>
</dbReference>
<organism evidence="2 3">
    <name type="scientific">Dufourea novaeangliae</name>
    <name type="common">Sweat bee</name>
    <dbReference type="NCBI Taxonomy" id="178035"/>
    <lineage>
        <taxon>Eukaryota</taxon>
        <taxon>Metazoa</taxon>
        <taxon>Ecdysozoa</taxon>
        <taxon>Arthropoda</taxon>
        <taxon>Hexapoda</taxon>
        <taxon>Insecta</taxon>
        <taxon>Pterygota</taxon>
        <taxon>Neoptera</taxon>
        <taxon>Endopterygota</taxon>
        <taxon>Hymenoptera</taxon>
        <taxon>Apocrita</taxon>
        <taxon>Aculeata</taxon>
        <taxon>Apoidea</taxon>
        <taxon>Anthophila</taxon>
        <taxon>Halictidae</taxon>
        <taxon>Rophitinae</taxon>
        <taxon>Dufourea</taxon>
    </lineage>
</organism>
<name>A0A154NX42_DUFNO</name>
<feature type="signal peptide" evidence="1">
    <location>
        <begin position="1"/>
        <end position="20"/>
    </location>
</feature>
<feature type="chain" id="PRO_5007599079" evidence="1">
    <location>
        <begin position="21"/>
        <end position="101"/>
    </location>
</feature>
<dbReference type="PANTHER" id="PTHR11257">
    <property type="entry name" value="CHEMOSENSORY PROTEIN-RELATED"/>
    <property type="match status" value="1"/>
</dbReference>
<dbReference type="AlphaFoldDB" id="A0A154NX42"/>
<evidence type="ECO:0000313" key="3">
    <source>
        <dbReference type="Proteomes" id="UP000076502"/>
    </source>
</evidence>
<sequence length="101" mass="11862">MKLLIVFGVTILVLTTFVEAKEISQLLQDRRYVERQIRCILNEGHCDIIGKTVKELLPEALNDNCRHCTSRQREHAQTLMAFTQRNYPNEWLAIVQQYGRM</sequence>
<dbReference type="Proteomes" id="UP000076502">
    <property type="component" value="Unassembled WGS sequence"/>
</dbReference>
<dbReference type="OrthoDB" id="6355718at2759"/>
<accession>A0A154NX42</accession>
<evidence type="ECO:0000256" key="1">
    <source>
        <dbReference type="SAM" id="SignalP"/>
    </source>
</evidence>
<protein>
    <submittedName>
        <fullName evidence="2">Ejaculatory bulb-specific protein 3</fullName>
    </submittedName>
</protein>
<gene>
    <name evidence="2" type="ORF">WN55_02144</name>
</gene>
<proteinExistence type="predicted"/>
<dbReference type="EMBL" id="KQ434777">
    <property type="protein sequence ID" value="KZC04255.1"/>
    <property type="molecule type" value="Genomic_DNA"/>
</dbReference>